<evidence type="ECO:0000256" key="2">
    <source>
        <dbReference type="ARBA" id="ARBA00023002"/>
    </source>
</evidence>
<dbReference type="InterPro" id="IPR020904">
    <property type="entry name" value="Sc_DH/Rdtase_CS"/>
</dbReference>
<dbReference type="PROSITE" id="PS00061">
    <property type="entry name" value="ADH_SHORT"/>
    <property type="match status" value="1"/>
</dbReference>
<keyword evidence="4" id="KW-1185">Reference proteome</keyword>
<dbReference type="FunFam" id="3.40.50.720:FF:000084">
    <property type="entry name" value="Short-chain dehydrogenase reductase"/>
    <property type="match status" value="1"/>
</dbReference>
<dbReference type="RefSeq" id="WP_195800276.1">
    <property type="nucleotide sequence ID" value="NZ_CP061379.1"/>
</dbReference>
<proteinExistence type="inferred from homology"/>
<organism evidence="3 4">
    <name type="scientific">Bradyrhizobium commune</name>
    <dbReference type="NCBI Taxonomy" id="83627"/>
    <lineage>
        <taxon>Bacteria</taxon>
        <taxon>Pseudomonadati</taxon>
        <taxon>Pseudomonadota</taxon>
        <taxon>Alphaproteobacteria</taxon>
        <taxon>Hyphomicrobiales</taxon>
        <taxon>Nitrobacteraceae</taxon>
        <taxon>Bradyrhizobium</taxon>
    </lineage>
</organism>
<dbReference type="InterPro" id="IPR002347">
    <property type="entry name" value="SDR_fam"/>
</dbReference>
<evidence type="ECO:0000256" key="1">
    <source>
        <dbReference type="ARBA" id="ARBA00006484"/>
    </source>
</evidence>
<evidence type="ECO:0000313" key="4">
    <source>
        <dbReference type="Proteomes" id="UP000594621"/>
    </source>
</evidence>
<dbReference type="PRINTS" id="PR00081">
    <property type="entry name" value="GDHRDH"/>
</dbReference>
<dbReference type="AlphaFoldDB" id="A0A7S9D430"/>
<dbReference type="Pfam" id="PF13561">
    <property type="entry name" value="adh_short_C2"/>
    <property type="match status" value="1"/>
</dbReference>
<dbReference type="PRINTS" id="PR00080">
    <property type="entry name" value="SDRFAMILY"/>
</dbReference>
<comment type="similarity">
    <text evidence="1">Belongs to the short-chain dehydrogenases/reductases (SDR) family.</text>
</comment>
<dbReference type="SUPFAM" id="SSF51735">
    <property type="entry name" value="NAD(P)-binding Rossmann-fold domains"/>
    <property type="match status" value="1"/>
</dbReference>
<dbReference type="EMBL" id="CP061379">
    <property type="protein sequence ID" value="QPF90693.1"/>
    <property type="molecule type" value="Genomic_DNA"/>
</dbReference>
<dbReference type="NCBIfam" id="NF009466">
    <property type="entry name" value="PRK12826.1-2"/>
    <property type="match status" value="1"/>
</dbReference>
<sequence>MAKQRVIVTGGAANIGLAIARAFAQNGAKVHLCDIDPKALADATRDGQLVGAACDITDAEQVARYMDEAIETMGGLDVLVSNIGLPGPTLPLELIELADWQKVLNVNLTGGFLMSRAAIPHLKRSGSGTMIFMSSVSGRMGHPNRSPYATTKWGLIGLAKTLARELGPYNIRVNAILPGAVDNKRARKVLLEITGSKAETEQEIEQVVRDNLAAHQSIARLVPMEEIGALAVFLASDGGRSISGQMIPIDADMRA</sequence>
<dbReference type="PANTHER" id="PTHR42760:SF133">
    <property type="entry name" value="3-OXOACYL-[ACYL-CARRIER-PROTEIN] REDUCTASE"/>
    <property type="match status" value="1"/>
</dbReference>
<protein>
    <submittedName>
        <fullName evidence="3">SDR family oxidoreductase</fullName>
    </submittedName>
</protein>
<dbReference type="InterPro" id="IPR036291">
    <property type="entry name" value="NAD(P)-bd_dom_sf"/>
</dbReference>
<accession>A0A7S9D430</accession>
<evidence type="ECO:0000313" key="3">
    <source>
        <dbReference type="EMBL" id="QPF90693.1"/>
    </source>
</evidence>
<gene>
    <name evidence="3" type="ORF">IC761_30070</name>
</gene>
<dbReference type="KEGG" id="bcou:IC761_30070"/>
<reference evidence="3 4" key="1">
    <citation type="submission" date="2020-09" db="EMBL/GenBank/DDBJ databases">
        <title>Complete genomes of bradyrhizobia occurring on native shrubby legumes in Australia.</title>
        <authorList>
            <person name="Lafay B."/>
        </authorList>
    </citation>
    <scope>NUCLEOTIDE SEQUENCE [LARGE SCALE GENOMIC DNA]</scope>
    <source>
        <strain evidence="3 4">BDV5040</strain>
    </source>
</reference>
<dbReference type="Proteomes" id="UP000594621">
    <property type="component" value="Chromosome"/>
</dbReference>
<dbReference type="Gene3D" id="3.40.50.720">
    <property type="entry name" value="NAD(P)-binding Rossmann-like Domain"/>
    <property type="match status" value="1"/>
</dbReference>
<dbReference type="CDD" id="cd05233">
    <property type="entry name" value="SDR_c"/>
    <property type="match status" value="1"/>
</dbReference>
<dbReference type="PANTHER" id="PTHR42760">
    <property type="entry name" value="SHORT-CHAIN DEHYDROGENASES/REDUCTASES FAMILY MEMBER"/>
    <property type="match status" value="1"/>
</dbReference>
<dbReference type="GO" id="GO:0016616">
    <property type="term" value="F:oxidoreductase activity, acting on the CH-OH group of donors, NAD or NADP as acceptor"/>
    <property type="evidence" value="ECO:0007669"/>
    <property type="project" value="TreeGrafter"/>
</dbReference>
<keyword evidence="2" id="KW-0560">Oxidoreductase</keyword>
<name>A0A7S9D430_9BRAD</name>